<organism evidence="2 3">
    <name type="scientific">Sporolactobacillus shoreicorticis</name>
    <dbReference type="NCBI Taxonomy" id="1923877"/>
    <lineage>
        <taxon>Bacteria</taxon>
        <taxon>Bacillati</taxon>
        <taxon>Bacillota</taxon>
        <taxon>Bacilli</taxon>
        <taxon>Bacillales</taxon>
        <taxon>Sporolactobacillaceae</taxon>
        <taxon>Sporolactobacillus</taxon>
    </lineage>
</organism>
<keyword evidence="1" id="KW-1133">Transmembrane helix</keyword>
<feature type="transmembrane region" description="Helical" evidence="1">
    <location>
        <begin position="120"/>
        <end position="142"/>
    </location>
</feature>
<dbReference type="Proteomes" id="UP001597399">
    <property type="component" value="Unassembled WGS sequence"/>
</dbReference>
<protein>
    <recommendedName>
        <fullName evidence="4">DUF2207 domain-containing protein</fullName>
    </recommendedName>
</protein>
<gene>
    <name evidence="2" type="ORF">ACFSUE_05380</name>
</gene>
<dbReference type="RefSeq" id="WP_253064005.1">
    <property type="nucleotide sequence ID" value="NZ_JAMXWM010000026.1"/>
</dbReference>
<comment type="caution">
    <text evidence="2">The sequence shown here is derived from an EMBL/GenBank/DDBJ whole genome shotgun (WGS) entry which is preliminary data.</text>
</comment>
<accession>A0ABW5S3J8</accession>
<evidence type="ECO:0008006" key="4">
    <source>
        <dbReference type="Google" id="ProtNLM"/>
    </source>
</evidence>
<reference evidence="3" key="1">
    <citation type="journal article" date="2019" name="Int. J. Syst. Evol. Microbiol.">
        <title>The Global Catalogue of Microorganisms (GCM) 10K type strain sequencing project: providing services to taxonomists for standard genome sequencing and annotation.</title>
        <authorList>
            <consortium name="The Broad Institute Genomics Platform"/>
            <consortium name="The Broad Institute Genome Sequencing Center for Infectious Disease"/>
            <person name="Wu L."/>
            <person name="Ma J."/>
        </authorList>
    </citation>
    <scope>NUCLEOTIDE SEQUENCE [LARGE SCALE GENOMIC DNA]</scope>
    <source>
        <strain evidence="3">TISTR 2466</strain>
    </source>
</reference>
<name>A0ABW5S3J8_9BACL</name>
<evidence type="ECO:0000313" key="3">
    <source>
        <dbReference type="Proteomes" id="UP001597399"/>
    </source>
</evidence>
<keyword evidence="1" id="KW-0472">Membrane</keyword>
<proteinExistence type="predicted"/>
<sequence>MSEDKKSNNIFVGYEYKEVTVSRDMESIYTDGYVNFGWVLDGTSTPLQGISSVTLKFKRNRKIRNKAELTRLQRQFDGCVAEVKAMERSKFVVSSIVVYTIGIIGTAFMAGSVFAYQGSLLVLSIILAVPGFVGWIIPYFCFSAIHKKKSARVTPIIDQKYDEIYELCEKANDLLPE</sequence>
<evidence type="ECO:0000313" key="2">
    <source>
        <dbReference type="EMBL" id="MFD2693065.1"/>
    </source>
</evidence>
<keyword evidence="1" id="KW-0812">Transmembrane</keyword>
<evidence type="ECO:0000256" key="1">
    <source>
        <dbReference type="SAM" id="Phobius"/>
    </source>
</evidence>
<dbReference type="EMBL" id="JBHUMQ010000014">
    <property type="protein sequence ID" value="MFD2693065.1"/>
    <property type="molecule type" value="Genomic_DNA"/>
</dbReference>
<keyword evidence="3" id="KW-1185">Reference proteome</keyword>
<feature type="transmembrane region" description="Helical" evidence="1">
    <location>
        <begin position="91"/>
        <end position="114"/>
    </location>
</feature>